<comment type="caution">
    <text evidence="1">The sequence shown here is derived from an EMBL/GenBank/DDBJ whole genome shotgun (WGS) entry which is preliminary data.</text>
</comment>
<sequence length="209" mass="22840">MPGPPTVERPLAMCGVADDGVRHMLQVAADLVPASGERLGMHQRGARVFKAWVAGDGQLQPGDAAQAGASVLHGCVGRGVIRAQRVVHVAMPWRPAAHQGQVFLVHLMRQKRLRQCPFGAWVQAHHQHAAGALVEPVHRIDMPPQLVAHGLHHKARLARIQPGSVHQPASGLVHRHHMFVVPDQIKRRQRGAAGVEGHGRIRKNWPTIF</sequence>
<dbReference type="EMBL" id="VSSQ01042841">
    <property type="protein sequence ID" value="MPM96462.1"/>
    <property type="molecule type" value="Genomic_DNA"/>
</dbReference>
<accession>A0A645E796</accession>
<organism evidence="1">
    <name type="scientific">bioreactor metagenome</name>
    <dbReference type="NCBI Taxonomy" id="1076179"/>
    <lineage>
        <taxon>unclassified sequences</taxon>
        <taxon>metagenomes</taxon>
        <taxon>ecological metagenomes</taxon>
    </lineage>
</organism>
<gene>
    <name evidence="1" type="ORF">SDC9_143625</name>
</gene>
<name>A0A645E796_9ZZZZ</name>
<evidence type="ECO:0000313" key="1">
    <source>
        <dbReference type="EMBL" id="MPM96462.1"/>
    </source>
</evidence>
<dbReference type="AlphaFoldDB" id="A0A645E796"/>
<reference evidence="1" key="1">
    <citation type="submission" date="2019-08" db="EMBL/GenBank/DDBJ databases">
        <authorList>
            <person name="Kucharzyk K."/>
            <person name="Murdoch R.W."/>
            <person name="Higgins S."/>
            <person name="Loffler F."/>
        </authorList>
    </citation>
    <scope>NUCLEOTIDE SEQUENCE</scope>
</reference>
<proteinExistence type="predicted"/>
<protein>
    <submittedName>
        <fullName evidence="1">Uncharacterized protein</fullName>
    </submittedName>
</protein>